<keyword evidence="1" id="KW-0489">Methyltransferase</keyword>
<keyword evidence="2" id="KW-0808">Transferase</keyword>
<dbReference type="PANTHER" id="PTHR43542">
    <property type="entry name" value="METHYLTRANSFERASE"/>
    <property type="match status" value="1"/>
</dbReference>
<gene>
    <name evidence="4" type="ORF">Sango_1776400</name>
</gene>
<dbReference type="InterPro" id="IPR004398">
    <property type="entry name" value="RNA_MeTrfase_RsmD"/>
</dbReference>
<dbReference type="SUPFAM" id="SSF53335">
    <property type="entry name" value="S-adenosyl-L-methionine-dependent methyltransferases"/>
    <property type="match status" value="1"/>
</dbReference>
<evidence type="ECO:0000256" key="2">
    <source>
        <dbReference type="ARBA" id="ARBA00022679"/>
    </source>
</evidence>
<name>A0AAE1WGU3_9LAMI</name>
<evidence type="ECO:0000313" key="5">
    <source>
        <dbReference type="Proteomes" id="UP001289374"/>
    </source>
</evidence>
<dbReference type="AlphaFoldDB" id="A0AAE1WGU3"/>
<dbReference type="Proteomes" id="UP001289374">
    <property type="component" value="Unassembled WGS sequence"/>
</dbReference>
<organism evidence="4 5">
    <name type="scientific">Sesamum angolense</name>
    <dbReference type="NCBI Taxonomy" id="2727404"/>
    <lineage>
        <taxon>Eukaryota</taxon>
        <taxon>Viridiplantae</taxon>
        <taxon>Streptophyta</taxon>
        <taxon>Embryophyta</taxon>
        <taxon>Tracheophyta</taxon>
        <taxon>Spermatophyta</taxon>
        <taxon>Magnoliopsida</taxon>
        <taxon>eudicotyledons</taxon>
        <taxon>Gunneridae</taxon>
        <taxon>Pentapetalae</taxon>
        <taxon>asterids</taxon>
        <taxon>lamiids</taxon>
        <taxon>Lamiales</taxon>
        <taxon>Pedaliaceae</taxon>
        <taxon>Sesamum</taxon>
    </lineage>
</organism>
<proteinExistence type="predicted"/>
<reference evidence="4" key="1">
    <citation type="submission" date="2020-06" db="EMBL/GenBank/DDBJ databases">
        <authorList>
            <person name="Li T."/>
            <person name="Hu X."/>
            <person name="Zhang T."/>
            <person name="Song X."/>
            <person name="Zhang H."/>
            <person name="Dai N."/>
            <person name="Sheng W."/>
            <person name="Hou X."/>
            <person name="Wei L."/>
        </authorList>
    </citation>
    <scope>NUCLEOTIDE SEQUENCE</scope>
    <source>
        <strain evidence="4">K16</strain>
        <tissue evidence="4">Leaf</tissue>
    </source>
</reference>
<dbReference type="PANTHER" id="PTHR43542:SF1">
    <property type="entry name" value="METHYLTRANSFERASE"/>
    <property type="match status" value="1"/>
</dbReference>
<evidence type="ECO:0000256" key="3">
    <source>
        <dbReference type="SAM" id="MobiDB-lite"/>
    </source>
</evidence>
<evidence type="ECO:0000313" key="4">
    <source>
        <dbReference type="EMBL" id="KAK4393056.1"/>
    </source>
</evidence>
<dbReference type="GO" id="GO:0008168">
    <property type="term" value="F:methyltransferase activity"/>
    <property type="evidence" value="ECO:0007669"/>
    <property type="project" value="UniProtKB-KW"/>
</dbReference>
<reference evidence="4" key="2">
    <citation type="journal article" date="2024" name="Plant">
        <title>Genomic evolution and insights into agronomic trait innovations of Sesamum species.</title>
        <authorList>
            <person name="Miao H."/>
            <person name="Wang L."/>
            <person name="Qu L."/>
            <person name="Liu H."/>
            <person name="Sun Y."/>
            <person name="Le M."/>
            <person name="Wang Q."/>
            <person name="Wei S."/>
            <person name="Zheng Y."/>
            <person name="Lin W."/>
            <person name="Duan Y."/>
            <person name="Cao H."/>
            <person name="Xiong S."/>
            <person name="Wang X."/>
            <person name="Wei L."/>
            <person name="Li C."/>
            <person name="Ma Q."/>
            <person name="Ju M."/>
            <person name="Zhao R."/>
            <person name="Li G."/>
            <person name="Mu C."/>
            <person name="Tian Q."/>
            <person name="Mei H."/>
            <person name="Zhang T."/>
            <person name="Gao T."/>
            <person name="Zhang H."/>
        </authorList>
    </citation>
    <scope>NUCLEOTIDE SEQUENCE</scope>
    <source>
        <strain evidence="4">K16</strain>
    </source>
</reference>
<sequence length="475" mass="52901">MQNFKNLARLLLSLSSKLRSRKKWRFYHLLSTLPVVIGFARIPISSALCRSPSGALSTAHSLSPSLTNPRRELLIMTRRKSFLRSTVNPDEFLPEPSLKTKRRREHGSAGMKNLIPLEESKPPRETHKLLQVLGGTARRKKLLSPKGMDVRPMMEVVKGAAFGILQRGVNLFTLHVTKKAAGGSPQSLRPGRWLDLYSGTGSVGIEAMSRGALCGDGSWLSQSVLRPNLESTGFVDASVIHTVRVEIFLQNADRFVVIIISHWSLPCKDGVFDYISVTPPYMLVDYAVLMDQVVEYPLRTDMLDSYASLVKIADRRFGRTHLAIYGPKWAQKKTEVQLIPQGSFKLQHIFLFIPDQQLLLHVPVLHILRGRDAVKQNVLSPQHSLQEKSSGVALSVSLLWFLLVLSLADWRNGRDAAVTTVPSTASVKFLNPIGTGKSGVHDRNFDLNCVSKRRVPNGPDPIHNRRVGSSRLPPT</sequence>
<keyword evidence="5" id="KW-1185">Reference proteome</keyword>
<dbReference type="InterPro" id="IPR029063">
    <property type="entry name" value="SAM-dependent_MTases_sf"/>
</dbReference>
<dbReference type="Gene3D" id="3.40.50.150">
    <property type="entry name" value="Vaccinia Virus protein VP39"/>
    <property type="match status" value="1"/>
</dbReference>
<dbReference type="GO" id="GO:0031167">
    <property type="term" value="P:rRNA methylation"/>
    <property type="evidence" value="ECO:0007669"/>
    <property type="project" value="InterPro"/>
</dbReference>
<accession>A0AAE1WGU3</accession>
<evidence type="ECO:0000256" key="1">
    <source>
        <dbReference type="ARBA" id="ARBA00022603"/>
    </source>
</evidence>
<protein>
    <submittedName>
        <fullName evidence="4">CLAVATA3/ESR (CLE)-related protein 25</fullName>
    </submittedName>
</protein>
<feature type="region of interest" description="Disordered" evidence="3">
    <location>
        <begin position="456"/>
        <end position="475"/>
    </location>
</feature>
<dbReference type="Pfam" id="PF03602">
    <property type="entry name" value="Cons_hypoth95"/>
    <property type="match status" value="1"/>
</dbReference>
<comment type="caution">
    <text evidence="4">The sequence shown here is derived from an EMBL/GenBank/DDBJ whole genome shotgun (WGS) entry which is preliminary data.</text>
</comment>
<dbReference type="EMBL" id="JACGWL010000010">
    <property type="protein sequence ID" value="KAK4393056.1"/>
    <property type="molecule type" value="Genomic_DNA"/>
</dbReference>